<dbReference type="OrthoDB" id="3694065at2759"/>
<feature type="region of interest" description="Disordered" evidence="1">
    <location>
        <begin position="1"/>
        <end position="22"/>
    </location>
</feature>
<accession>A0A9Q9DQ51</accession>
<dbReference type="AlphaFoldDB" id="A0A9Q9DQ51"/>
<feature type="region of interest" description="Disordered" evidence="1">
    <location>
        <begin position="111"/>
        <end position="153"/>
    </location>
</feature>
<dbReference type="VEuPathDB" id="FungiDB:yc1106_03182"/>
<dbReference type="EMBL" id="CP089275">
    <property type="protein sequence ID" value="USP75908.1"/>
    <property type="molecule type" value="Genomic_DNA"/>
</dbReference>
<proteinExistence type="predicted"/>
<dbReference type="Proteomes" id="UP001056012">
    <property type="component" value="Chromosome 2"/>
</dbReference>
<sequence length="557" mass="62459">MAQTASPPVLAPRLPDPSSHTDFTDYAVTAKALATSKKYMHDLFPGQNKPLPLPKVTEAPNLSDYPNASPNGRQRHATEERLAVPEVDDIMDRRSLECLIMLDESSFGENDMILPSSSFTTPSSPSPKRRDNSAQATPKRKHSVTGSSYPNKTRRSLLQLPQGVLGHILAYVFAEERAVSITPYQSRITPQRHRHRHGPNAVDIRSVMMHPALRVCHQMRAIGLNILYRDSLFLIDLCDAGNTPRTNERDAGKFWHCWTDAKPPQMVLSVLTQASNLRFQLPVSIADATTVHGTMKRKKDFHEDGCIVLESLRNITTLITGIPMFSQSSRPHSSSPTAPKALRRKLSLRGSKRRESLEFVCRGDALQSPPREPLSTLEIVLVKPAGTVEAPIQMLEMIAICSVIPVWDNLEYHLEFEGFRKLWAKRTMGKWLGNEPDAAKLLQDLRALGQPQPMNEYSQQFGGINQEFQGQRGSIVDMVHRHRSRPTQDSIDGVTHRYLQAPSKGSRNARTSKEGSVARRIREMENFSKISLSRGGKQPPTVQQLQRIASDIRRGVY</sequence>
<evidence type="ECO:0000313" key="3">
    <source>
        <dbReference type="Proteomes" id="UP001056012"/>
    </source>
</evidence>
<gene>
    <name evidence="2" type="ORF">yc1106_03182</name>
</gene>
<keyword evidence="3" id="KW-1185">Reference proteome</keyword>
<reference evidence="2" key="1">
    <citation type="submission" date="2021-12" db="EMBL/GenBank/DDBJ databases">
        <title>Curvularia clavata genome.</title>
        <authorList>
            <person name="Cao Y."/>
        </authorList>
    </citation>
    <scope>NUCLEOTIDE SEQUENCE</scope>
    <source>
        <strain evidence="2">Yc1106</strain>
    </source>
</reference>
<feature type="region of interest" description="Disordered" evidence="1">
    <location>
        <begin position="50"/>
        <end position="82"/>
    </location>
</feature>
<evidence type="ECO:0000313" key="2">
    <source>
        <dbReference type="EMBL" id="USP75908.1"/>
    </source>
</evidence>
<organism evidence="2 3">
    <name type="scientific">Curvularia clavata</name>
    <dbReference type="NCBI Taxonomy" id="95742"/>
    <lineage>
        <taxon>Eukaryota</taxon>
        <taxon>Fungi</taxon>
        <taxon>Dikarya</taxon>
        <taxon>Ascomycota</taxon>
        <taxon>Pezizomycotina</taxon>
        <taxon>Dothideomycetes</taxon>
        <taxon>Pleosporomycetidae</taxon>
        <taxon>Pleosporales</taxon>
        <taxon>Pleosporineae</taxon>
        <taxon>Pleosporaceae</taxon>
        <taxon>Curvularia</taxon>
    </lineage>
</organism>
<name>A0A9Q9DQ51_CURCL</name>
<protein>
    <submittedName>
        <fullName evidence="2">Uncharacterized protein</fullName>
    </submittedName>
</protein>
<evidence type="ECO:0000256" key="1">
    <source>
        <dbReference type="SAM" id="MobiDB-lite"/>
    </source>
</evidence>